<dbReference type="PRINTS" id="PR00147">
    <property type="entry name" value="DNAPHOTLYASE"/>
</dbReference>
<dbReference type="EMBL" id="CAXJRC010000001">
    <property type="protein sequence ID" value="CAL2104795.1"/>
    <property type="molecule type" value="Genomic_DNA"/>
</dbReference>
<accession>A0ABM9PGQ7</accession>
<keyword evidence="3 6" id="KW-0285">Flavoprotein</keyword>
<dbReference type="PANTHER" id="PTHR11455">
    <property type="entry name" value="CRYPTOCHROME"/>
    <property type="match status" value="1"/>
</dbReference>
<dbReference type="InterPro" id="IPR036155">
    <property type="entry name" value="Crypto/Photolyase_N_sf"/>
</dbReference>
<dbReference type="InterPro" id="IPR018394">
    <property type="entry name" value="DNA_photolyase_1_CS_C"/>
</dbReference>
<dbReference type="PANTHER" id="PTHR11455:SF9">
    <property type="entry name" value="CRYPTOCHROME CIRCADIAN CLOCK 5 ISOFORM X1"/>
    <property type="match status" value="1"/>
</dbReference>
<evidence type="ECO:0000256" key="5">
    <source>
        <dbReference type="ARBA" id="ARBA00022991"/>
    </source>
</evidence>
<proteinExistence type="inferred from homology"/>
<feature type="domain" description="Photolyase/cryptochrome alpha/beta" evidence="7">
    <location>
        <begin position="6"/>
        <end position="136"/>
    </location>
</feature>
<dbReference type="Gene3D" id="1.25.40.80">
    <property type="match status" value="1"/>
</dbReference>
<comment type="cofactor">
    <cofactor evidence="1">
        <name>(6R)-5,10-methylene-5,6,7,8-tetrahydrofolate</name>
        <dbReference type="ChEBI" id="CHEBI:15636"/>
    </cofactor>
</comment>
<evidence type="ECO:0000256" key="4">
    <source>
        <dbReference type="ARBA" id="ARBA00022827"/>
    </source>
</evidence>
<sequence length="487" mass="57842">MDSKEKIAVVWLKRDLRLHDNEAVFNAIGSGYKVLLLYVFEPSLYNDEHYSERHWVFIKQSIKAINYNLIKYQTKVLTITSEIQPFFSYLLSKKRVVKVFSHQETGILKTYKRDKEFTRFCRNNSIDWVENINNGVFRGREDREHWKEDWEAYMNKSQLVFSPKSNTFLSRDNIFEIEKHLTLESLEVEDNKFMQKGGRSFALKYMESFFKERYVNYAKFISKPLLARQSCSRLSPYLSWGNLSVREVYQYAKACRKNTVDTRAIDAFTSRLRWQAHFIQKFEMECIMETESINKGFHKLKKEVSKKYKKAWEEGNTGIPIVDACMRCLKATGYLNFRMRAMVVSFFTHNLWQPWQEASKYLSKVFLDFEPGIHFPQLQMQAGETGINTIRIYSPVKNGLEHDPKAEFITEWLPELEKLPVAFRHEPYKLTKLEQKLYNFSLGIDYPKPIVDVPKTRKKASDVIWQMRKDKDVIEESIRILKKHVTK</sequence>
<dbReference type="InterPro" id="IPR005101">
    <property type="entry name" value="Cryptochr/Photolyase_FAD-bd"/>
</dbReference>
<evidence type="ECO:0000256" key="2">
    <source>
        <dbReference type="ARBA" id="ARBA00001974"/>
    </source>
</evidence>
<evidence type="ECO:0000313" key="9">
    <source>
        <dbReference type="Proteomes" id="UP001497602"/>
    </source>
</evidence>
<comment type="caution">
    <text evidence="8">The sequence shown here is derived from an EMBL/GenBank/DDBJ whole genome shotgun (WGS) entry which is preliminary data.</text>
</comment>
<evidence type="ECO:0000256" key="6">
    <source>
        <dbReference type="RuleBase" id="RU004182"/>
    </source>
</evidence>
<dbReference type="InterPro" id="IPR014729">
    <property type="entry name" value="Rossmann-like_a/b/a_fold"/>
</dbReference>
<dbReference type="Pfam" id="PF03441">
    <property type="entry name" value="FAD_binding_7"/>
    <property type="match status" value="1"/>
</dbReference>
<evidence type="ECO:0000256" key="1">
    <source>
        <dbReference type="ARBA" id="ARBA00001932"/>
    </source>
</evidence>
<gene>
    <name evidence="8" type="primary">cry</name>
    <name evidence="8" type="ORF">T190115A13A_100083</name>
</gene>
<dbReference type="PROSITE" id="PS00394">
    <property type="entry name" value="DNA_PHOTOLYASES_1_1"/>
    <property type="match status" value="1"/>
</dbReference>
<reference evidence="8 9" key="1">
    <citation type="submission" date="2024-05" db="EMBL/GenBank/DDBJ databases">
        <authorList>
            <person name="Duchaud E."/>
        </authorList>
    </citation>
    <scope>NUCLEOTIDE SEQUENCE [LARGE SCALE GENOMIC DNA]</scope>
    <source>
        <strain evidence="8">Ena-SAMPLE-TAB-13-05-2024-13:56:06:370-140305</strain>
    </source>
</reference>
<comment type="cofactor">
    <cofactor evidence="2">
        <name>FAD</name>
        <dbReference type="ChEBI" id="CHEBI:57692"/>
    </cofactor>
</comment>
<dbReference type="Proteomes" id="UP001497602">
    <property type="component" value="Unassembled WGS sequence"/>
</dbReference>
<keyword evidence="9" id="KW-1185">Reference proteome</keyword>
<dbReference type="InterPro" id="IPR036134">
    <property type="entry name" value="Crypto/Photolyase_FAD-like_sf"/>
</dbReference>
<evidence type="ECO:0000256" key="3">
    <source>
        <dbReference type="ARBA" id="ARBA00022630"/>
    </source>
</evidence>
<organism evidence="8 9">
    <name type="scientific">Tenacibaculum vairaonense</name>
    <dbReference type="NCBI Taxonomy" id="3137860"/>
    <lineage>
        <taxon>Bacteria</taxon>
        <taxon>Pseudomonadati</taxon>
        <taxon>Bacteroidota</taxon>
        <taxon>Flavobacteriia</taxon>
        <taxon>Flavobacteriales</taxon>
        <taxon>Flavobacteriaceae</taxon>
        <taxon>Tenacibaculum</taxon>
    </lineage>
</organism>
<dbReference type="Gene3D" id="1.10.579.10">
    <property type="entry name" value="DNA Cyclobutane Dipyrimidine Photolyase, subunit A, domain 3"/>
    <property type="match status" value="1"/>
</dbReference>
<dbReference type="Pfam" id="PF00875">
    <property type="entry name" value="DNA_photolyase"/>
    <property type="match status" value="1"/>
</dbReference>
<dbReference type="Gene3D" id="3.40.50.620">
    <property type="entry name" value="HUPs"/>
    <property type="match status" value="1"/>
</dbReference>
<dbReference type="SUPFAM" id="SSF48173">
    <property type="entry name" value="Cryptochrome/photolyase FAD-binding domain"/>
    <property type="match status" value="1"/>
</dbReference>
<keyword evidence="4 6" id="KW-0274">FAD</keyword>
<dbReference type="InterPro" id="IPR006050">
    <property type="entry name" value="DNA_photolyase_N"/>
</dbReference>
<protein>
    <submittedName>
        <fullName evidence="8">Cryptochrome-like protein cry2</fullName>
    </submittedName>
</protein>
<comment type="similarity">
    <text evidence="6">Belongs to the DNA photolyase family.</text>
</comment>
<dbReference type="RefSeq" id="WP_348736462.1">
    <property type="nucleotide sequence ID" value="NZ_CAXJRC010000001.1"/>
</dbReference>
<name>A0ABM9PGQ7_9FLAO</name>
<evidence type="ECO:0000259" key="7">
    <source>
        <dbReference type="PROSITE" id="PS51645"/>
    </source>
</evidence>
<dbReference type="PROSITE" id="PS51645">
    <property type="entry name" value="PHR_CRY_ALPHA_BETA"/>
    <property type="match status" value="1"/>
</dbReference>
<dbReference type="SUPFAM" id="SSF52425">
    <property type="entry name" value="Cryptochrome/photolyase, N-terminal domain"/>
    <property type="match status" value="1"/>
</dbReference>
<evidence type="ECO:0000313" key="8">
    <source>
        <dbReference type="EMBL" id="CAL2104795.1"/>
    </source>
</evidence>
<dbReference type="InterPro" id="IPR002081">
    <property type="entry name" value="Cryptochrome/DNA_photolyase_1"/>
</dbReference>
<keyword evidence="5 6" id="KW-0157">Chromophore</keyword>